<feature type="compositionally biased region" description="Polar residues" evidence="5">
    <location>
        <begin position="1010"/>
        <end position="1023"/>
    </location>
</feature>
<feature type="compositionally biased region" description="Basic residues" evidence="5">
    <location>
        <begin position="123"/>
        <end position="141"/>
    </location>
</feature>
<keyword evidence="3" id="KW-0597">Phosphoprotein</keyword>
<keyword evidence="7" id="KW-0132">Cell division</keyword>
<dbReference type="SMART" id="SM00513">
    <property type="entry name" value="SAP"/>
    <property type="match status" value="1"/>
</dbReference>
<feature type="compositionally biased region" description="Basic and acidic residues" evidence="5">
    <location>
        <begin position="576"/>
        <end position="607"/>
    </location>
</feature>
<comment type="caution">
    <text evidence="7">The sequence shown here is derived from an EMBL/GenBank/DDBJ whole genome shotgun (WGS) entry which is preliminary data.</text>
</comment>
<dbReference type="Gene3D" id="1.10.720.30">
    <property type="entry name" value="SAP domain"/>
    <property type="match status" value="1"/>
</dbReference>
<keyword evidence="8" id="KW-1185">Reference proteome</keyword>
<dbReference type="InterPro" id="IPR003034">
    <property type="entry name" value="SAP_dom"/>
</dbReference>
<name>A0A504YM31_FASGI</name>
<dbReference type="PROSITE" id="PS50800">
    <property type="entry name" value="SAP"/>
    <property type="match status" value="1"/>
</dbReference>
<feature type="region of interest" description="Disordered" evidence="5">
    <location>
        <begin position="700"/>
        <end position="722"/>
    </location>
</feature>
<dbReference type="AlphaFoldDB" id="A0A504YM31"/>
<dbReference type="EMBL" id="SUNJ01008244">
    <property type="protein sequence ID" value="TPP61379.1"/>
    <property type="molecule type" value="Genomic_DNA"/>
</dbReference>
<evidence type="ECO:0000313" key="7">
    <source>
        <dbReference type="EMBL" id="TPP61379.1"/>
    </source>
</evidence>
<dbReference type="Pfam" id="PF14444">
    <property type="entry name" value="S1-like"/>
    <property type="match status" value="1"/>
</dbReference>
<sequence>MHPGASTATETSTHQLVGYVTKMFPTFGYINNEIFFQKKCVIGPMVEIGDNVATSAVYQPNMPIKWSAEKVWKVQDSRHSRSHERTDEEARTEKARSPRNSVDGESLRSHEKPYDDRSEKRKERYPRKRSPSPASRRGHSRRSVETNAVKRRRLSPESGSIHTSGSTYSQAITRRLLNMSFLLNSRELLIPDLRYRFPSVLAPVDLYKVVCHWQYSFPLLKPFYPEGPSVYQILDSTKDSTEETISDPKSDTGYYVNVLLLSMPQMTSLHEKTVVRAENMDRTRGSLRKYIQILASVKTDEGFKAIGGSWKAHLDGPDPAKDPRTLINTAIRVCKEQLMLDLSSCTHWHRFLEFRYGRTEGSTARPTSVLFPGADLWGRKYPNPGTDVTSSSKPFHEIVVYFLPDVWSLMPSAGEWPKVKKAFEVLSGRGQRLLFPLTTDHMKQAMDETTKIKAEQANQHTPGPKESADRSGDKGSELSCVESASPGLKNQSVTELSPKTPTSRHIAQTRENNSTPVDNGDKSVLKTHEELNLSAMKVSELREQLKVRSLPADGIKVQLLTRLKAAIEKEAEEARKAEEERKQKEKEQEEQAAKELQAKRDEEERQQAAEAAVKSDLTADTTKAIIHLRNYPSLVIQSTLADCRVQNATLEELLEPKSSVNMDTRAYEMMFCAHTVLEMLHRDAIFIFFRAMVTAGDRGVQAKSPSKSTETQTGSKSEKNSVHPEEAIKCTVDVPLLFACTLLDINSRGFFHGYEAEGLIASLGLPVSRYQIRSLITKVADDGRIHYRSLTDAELTSTTVKSKITYSEIDDDEYLVELIRGGDAVLEEGVDSALPTGSVLVFHTSGSSSSLELNVSSSSGVLSEPSTIEFAHYLKCLEMDKIKLLKQIKNKTDEIVRLRSLTDQIPNLRKELEVITSNANELKRRLKHEREQMHAATRVLEQQLDNLDSSRVALRQAANRLRGRSDSSIPMRKSTNTVSSSSTVEMKSSSNADRISTKTSTDPKSKTETAKQSTGEQSDNKSSGKPMETEDSVTTSCKSPMPATEPIELSAKIEGETEKVGVLRHF</sequence>
<evidence type="ECO:0000256" key="1">
    <source>
        <dbReference type="ARBA" id="ARBA00004496"/>
    </source>
</evidence>
<evidence type="ECO:0000313" key="8">
    <source>
        <dbReference type="Proteomes" id="UP000316759"/>
    </source>
</evidence>
<feature type="compositionally biased region" description="Polar residues" evidence="5">
    <location>
        <begin position="488"/>
        <end position="517"/>
    </location>
</feature>
<keyword evidence="2" id="KW-0963">Cytoplasm</keyword>
<comment type="subcellular location">
    <subcellularLocation>
        <location evidence="1">Cytoplasm</location>
    </subcellularLocation>
</comment>
<dbReference type="Proteomes" id="UP000316759">
    <property type="component" value="Unassembled WGS sequence"/>
</dbReference>
<feature type="compositionally biased region" description="Basic and acidic residues" evidence="5">
    <location>
        <begin position="76"/>
        <end position="96"/>
    </location>
</feature>
<evidence type="ECO:0000256" key="4">
    <source>
        <dbReference type="SAM" id="Coils"/>
    </source>
</evidence>
<dbReference type="InterPro" id="IPR036361">
    <property type="entry name" value="SAP_dom_sf"/>
</dbReference>
<feature type="compositionally biased region" description="Basic and acidic residues" evidence="5">
    <location>
        <begin position="466"/>
        <end position="476"/>
    </location>
</feature>
<reference evidence="7 8" key="1">
    <citation type="submission" date="2019-04" db="EMBL/GenBank/DDBJ databases">
        <title>Annotation for the trematode Fasciola gigantica.</title>
        <authorList>
            <person name="Choi Y.-J."/>
        </authorList>
    </citation>
    <scope>NUCLEOTIDE SEQUENCE [LARGE SCALE GENOMIC DNA]</scope>
    <source>
        <strain evidence="7">Uganda_cow_1</strain>
    </source>
</reference>
<protein>
    <submittedName>
        <fullName evidence="7">Cell division cycle and apoptosis regulator protein 1</fullName>
    </submittedName>
</protein>
<dbReference type="GO" id="GO:0005634">
    <property type="term" value="C:nucleus"/>
    <property type="evidence" value="ECO:0007669"/>
    <property type="project" value="TreeGrafter"/>
</dbReference>
<dbReference type="STRING" id="46835.A0A504YM31"/>
<keyword evidence="4" id="KW-0175">Coiled coil</keyword>
<evidence type="ECO:0000256" key="5">
    <source>
        <dbReference type="SAM" id="MobiDB-lite"/>
    </source>
</evidence>
<dbReference type="InterPro" id="IPR025954">
    <property type="entry name" value="DBC1/CARP1_inactive_NUDIX"/>
</dbReference>
<dbReference type="PANTHER" id="PTHR14304:SF11">
    <property type="entry name" value="SAP DOMAIN-CONTAINING PROTEIN"/>
    <property type="match status" value="1"/>
</dbReference>
<dbReference type="OrthoDB" id="21006at2759"/>
<feature type="compositionally biased region" description="Polar residues" evidence="5">
    <location>
        <begin position="157"/>
        <end position="167"/>
    </location>
</feature>
<feature type="region of interest" description="Disordered" evidence="5">
    <location>
        <begin position="959"/>
        <end position="1049"/>
    </location>
</feature>
<dbReference type="InterPro" id="IPR025223">
    <property type="entry name" value="S1-like_RNA-bd_dom"/>
</dbReference>
<keyword evidence="7" id="KW-0131">Cell cycle</keyword>
<dbReference type="Pfam" id="PF14443">
    <property type="entry name" value="DBC1"/>
    <property type="match status" value="1"/>
</dbReference>
<evidence type="ECO:0000256" key="3">
    <source>
        <dbReference type="ARBA" id="ARBA00022553"/>
    </source>
</evidence>
<dbReference type="Pfam" id="PF02037">
    <property type="entry name" value="SAP"/>
    <property type="match status" value="1"/>
</dbReference>
<feature type="compositionally biased region" description="Low complexity" evidence="5">
    <location>
        <begin position="974"/>
        <end position="990"/>
    </location>
</feature>
<accession>A0A504YM31</accession>
<evidence type="ECO:0000256" key="2">
    <source>
        <dbReference type="ARBA" id="ARBA00022490"/>
    </source>
</evidence>
<feature type="domain" description="SAP" evidence="6">
    <location>
        <begin position="533"/>
        <end position="567"/>
    </location>
</feature>
<proteinExistence type="predicted"/>
<gene>
    <name evidence="7" type="ORF">FGIG_04776</name>
</gene>
<feature type="region of interest" description="Disordered" evidence="5">
    <location>
        <begin position="576"/>
        <end position="614"/>
    </location>
</feature>
<dbReference type="SUPFAM" id="SSF68906">
    <property type="entry name" value="SAP domain"/>
    <property type="match status" value="1"/>
</dbReference>
<dbReference type="InterPro" id="IPR025224">
    <property type="entry name" value="CCAR1/CCAR2"/>
</dbReference>
<organism evidence="7 8">
    <name type="scientific">Fasciola gigantica</name>
    <name type="common">Giant liver fluke</name>
    <dbReference type="NCBI Taxonomy" id="46835"/>
    <lineage>
        <taxon>Eukaryota</taxon>
        <taxon>Metazoa</taxon>
        <taxon>Spiralia</taxon>
        <taxon>Lophotrochozoa</taxon>
        <taxon>Platyhelminthes</taxon>
        <taxon>Trematoda</taxon>
        <taxon>Digenea</taxon>
        <taxon>Plagiorchiida</taxon>
        <taxon>Echinostomata</taxon>
        <taxon>Echinostomatoidea</taxon>
        <taxon>Fasciolidae</taxon>
        <taxon>Fasciola</taxon>
    </lineage>
</organism>
<feature type="region of interest" description="Disordered" evidence="5">
    <location>
        <begin position="76"/>
        <end position="167"/>
    </location>
</feature>
<dbReference type="GO" id="GO:0006355">
    <property type="term" value="P:regulation of DNA-templated transcription"/>
    <property type="evidence" value="ECO:0007669"/>
    <property type="project" value="InterPro"/>
</dbReference>
<feature type="region of interest" description="Disordered" evidence="5">
    <location>
        <begin position="454"/>
        <end position="522"/>
    </location>
</feature>
<feature type="coiled-coil region" evidence="4">
    <location>
        <begin position="874"/>
        <end position="939"/>
    </location>
</feature>
<feature type="compositionally biased region" description="Basic and acidic residues" evidence="5">
    <location>
        <begin position="105"/>
        <end position="122"/>
    </location>
</feature>
<feature type="compositionally biased region" description="Polar residues" evidence="5">
    <location>
        <begin position="703"/>
        <end position="715"/>
    </location>
</feature>
<dbReference type="PANTHER" id="PTHR14304">
    <property type="entry name" value="CELL DIVISION CYCLE AND APOPTOSIS REGULATOR PROTEIN"/>
    <property type="match status" value="1"/>
</dbReference>
<dbReference type="GO" id="GO:0005737">
    <property type="term" value="C:cytoplasm"/>
    <property type="evidence" value="ECO:0007669"/>
    <property type="project" value="UniProtKB-SubCell"/>
</dbReference>
<evidence type="ECO:0000259" key="6">
    <source>
        <dbReference type="PROSITE" id="PS50800"/>
    </source>
</evidence>
<dbReference type="GO" id="GO:0051301">
    <property type="term" value="P:cell division"/>
    <property type="evidence" value="ECO:0007669"/>
    <property type="project" value="UniProtKB-KW"/>
</dbReference>
<dbReference type="SMART" id="SM01122">
    <property type="entry name" value="DBC1"/>
    <property type="match status" value="1"/>
</dbReference>